<dbReference type="SUPFAM" id="SSF53955">
    <property type="entry name" value="Lysozyme-like"/>
    <property type="match status" value="1"/>
</dbReference>
<feature type="compositionally biased region" description="Low complexity" evidence="1">
    <location>
        <begin position="96"/>
        <end position="112"/>
    </location>
</feature>
<proteinExistence type="predicted"/>
<accession>A0ABW0GLH8</accession>
<organism evidence="2 3">
    <name type="scientific">Aquipuribacter nitratireducens</name>
    <dbReference type="NCBI Taxonomy" id="650104"/>
    <lineage>
        <taxon>Bacteria</taxon>
        <taxon>Bacillati</taxon>
        <taxon>Actinomycetota</taxon>
        <taxon>Actinomycetes</taxon>
        <taxon>Micrococcales</taxon>
        <taxon>Intrasporangiaceae</taxon>
        <taxon>Aquipuribacter</taxon>
    </lineage>
</organism>
<comment type="caution">
    <text evidence="2">The sequence shown here is derived from an EMBL/GenBank/DDBJ whole genome shotgun (WGS) entry which is preliminary data.</text>
</comment>
<dbReference type="Proteomes" id="UP001596122">
    <property type="component" value="Unassembled WGS sequence"/>
</dbReference>
<keyword evidence="3" id="KW-1185">Reference proteome</keyword>
<dbReference type="Gene3D" id="1.10.530.10">
    <property type="match status" value="1"/>
</dbReference>
<protein>
    <submittedName>
        <fullName evidence="2">Phospholipase</fullName>
    </submittedName>
</protein>
<dbReference type="EMBL" id="JBHSLD010000007">
    <property type="protein sequence ID" value="MFC5380712.1"/>
    <property type="molecule type" value="Genomic_DNA"/>
</dbReference>
<dbReference type="RefSeq" id="WP_340267763.1">
    <property type="nucleotide sequence ID" value="NZ_JBBEOG010000002.1"/>
</dbReference>
<gene>
    <name evidence="2" type="ORF">ACFPJ6_07915</name>
</gene>
<evidence type="ECO:0000256" key="1">
    <source>
        <dbReference type="SAM" id="MobiDB-lite"/>
    </source>
</evidence>
<evidence type="ECO:0000313" key="3">
    <source>
        <dbReference type="Proteomes" id="UP001596122"/>
    </source>
</evidence>
<evidence type="ECO:0000313" key="2">
    <source>
        <dbReference type="EMBL" id="MFC5380712.1"/>
    </source>
</evidence>
<reference evidence="3" key="1">
    <citation type="journal article" date="2019" name="Int. J. Syst. Evol. Microbiol.">
        <title>The Global Catalogue of Microorganisms (GCM) 10K type strain sequencing project: providing services to taxonomists for standard genome sequencing and annotation.</title>
        <authorList>
            <consortium name="The Broad Institute Genomics Platform"/>
            <consortium name="The Broad Institute Genome Sequencing Center for Infectious Disease"/>
            <person name="Wu L."/>
            <person name="Ma J."/>
        </authorList>
    </citation>
    <scope>NUCLEOTIDE SEQUENCE [LARGE SCALE GENOMIC DNA]</scope>
    <source>
        <strain evidence="3">CCUG 43114</strain>
    </source>
</reference>
<dbReference type="InterPro" id="IPR023346">
    <property type="entry name" value="Lysozyme-like_dom_sf"/>
</dbReference>
<sequence length="292" mass="30384">MTRHTTGHRASLRPLRRVLATTGATLAVVALGVGASAVATSPTLAGADDRVALGTLLGEEPGAAGAEAALAEREQEQASRSQRAPLPAGLPSTSSQAQAWAEADAAAQQLLQERQDVADAERERKAAEAARQAAEEEAARQAAEEAARVAAEEEAARKAAEEEAARQAAEEEAARKAAEEEAARAAAAAAATPGSNRALGQQLLAEAGFGAGQWSCLDALWQKESNWSHTADNPTSSAYGIPQALPGSKMASAGSDWETNPATQIRWGLGYIADRYGTPCAAWEHSQAHNWY</sequence>
<name>A0ABW0GLH8_9MICO</name>
<feature type="region of interest" description="Disordered" evidence="1">
    <location>
        <begin position="64"/>
        <end position="180"/>
    </location>
</feature>
<feature type="compositionally biased region" description="Basic and acidic residues" evidence="1">
    <location>
        <begin position="113"/>
        <end position="180"/>
    </location>
</feature>